<proteinExistence type="predicted"/>
<dbReference type="RefSeq" id="WP_090587242.1">
    <property type="nucleotide sequence ID" value="NZ_CP104302.1"/>
</dbReference>
<sequence length="75" mass="8290">MSRWDDEDIRLVPRGSTVTSSVAALLRKLQLSDAPFDAQAAGIAQWLRTNDPVPAMEYSLRAKGFSRLLDERASA</sequence>
<accession>A0A2G5PDB6</accession>
<protein>
    <submittedName>
        <fullName evidence="1">Uncharacterized protein</fullName>
    </submittedName>
</protein>
<reference evidence="1 2" key="1">
    <citation type="journal article" date="2017" name="Infect. Genet. Evol.">
        <title>The new phylogeny of the genus Mycobacterium: The old and the news.</title>
        <authorList>
            <person name="Tortoli E."/>
            <person name="Fedrizzi T."/>
            <person name="Meehan C.J."/>
            <person name="Trovato A."/>
            <person name="Grottola A."/>
            <person name="Giacobazzi E."/>
            <person name="Serpini G.F."/>
            <person name="Tagliazucchi S."/>
            <person name="Fabio A."/>
            <person name="Bettua C."/>
            <person name="Bertorelli R."/>
            <person name="Frascaro F."/>
            <person name="De Sanctis V."/>
            <person name="Pecorari M."/>
            <person name="Jousson O."/>
            <person name="Segata N."/>
            <person name="Cirillo D.M."/>
        </authorList>
    </citation>
    <scope>NUCLEOTIDE SEQUENCE [LARGE SCALE GENOMIC DNA]</scope>
    <source>
        <strain evidence="1 2">CIP1034565</strain>
    </source>
</reference>
<evidence type="ECO:0000313" key="1">
    <source>
        <dbReference type="EMBL" id="PIB76318.1"/>
    </source>
</evidence>
<gene>
    <name evidence="1" type="ORF">CQY22_006270</name>
</gene>
<evidence type="ECO:0000313" key="2">
    <source>
        <dbReference type="Proteomes" id="UP000230551"/>
    </source>
</evidence>
<dbReference type="OrthoDB" id="9922469at2"/>
<organism evidence="1 2">
    <name type="scientific">Mycolicibacterium brumae</name>
    <dbReference type="NCBI Taxonomy" id="85968"/>
    <lineage>
        <taxon>Bacteria</taxon>
        <taxon>Bacillati</taxon>
        <taxon>Actinomycetota</taxon>
        <taxon>Actinomycetes</taxon>
        <taxon>Mycobacteriales</taxon>
        <taxon>Mycobacteriaceae</taxon>
        <taxon>Mycolicibacterium</taxon>
    </lineage>
</organism>
<dbReference type="Proteomes" id="UP000230551">
    <property type="component" value="Unassembled WGS sequence"/>
</dbReference>
<dbReference type="EMBL" id="PDCN02000005">
    <property type="protein sequence ID" value="PIB76318.1"/>
    <property type="molecule type" value="Genomic_DNA"/>
</dbReference>
<dbReference type="AlphaFoldDB" id="A0A2G5PDB6"/>
<comment type="caution">
    <text evidence="1">The sequence shown here is derived from an EMBL/GenBank/DDBJ whole genome shotgun (WGS) entry which is preliminary data.</text>
</comment>
<name>A0A2G5PDB6_9MYCO</name>
<keyword evidence="2" id="KW-1185">Reference proteome</keyword>